<sequence length="212" mass="24377">MENNFTDVMSRKTDNELIKIVTIDIKKYQNAALEAAEKEISSRNLDISEKLEEYKILNEKENLRREKEESELKQKTSALNKSIASTTLRSINFIIDLFAVLAIYVCIIFVIKSATNIVSPREIILINRTTIFCAFLFYFIVTESIFQKTLGKLLTKTKVVDLNGEKPSILNIIIRTFSRLIPFDSLSYLYSLSGFHDKISKTLVIVDKHIDQ</sequence>
<keyword evidence="6" id="KW-0175">Coiled coil</keyword>
<evidence type="ECO:0000256" key="5">
    <source>
        <dbReference type="ARBA" id="ARBA00023136"/>
    </source>
</evidence>
<keyword evidence="10" id="KW-1185">Reference proteome</keyword>
<name>A0ABW4HHY0_9FLAO</name>
<keyword evidence="5 7" id="KW-0472">Membrane</keyword>
<evidence type="ECO:0000256" key="6">
    <source>
        <dbReference type="SAM" id="Coils"/>
    </source>
</evidence>
<feature type="transmembrane region" description="Helical" evidence="7">
    <location>
        <begin position="91"/>
        <end position="111"/>
    </location>
</feature>
<dbReference type="PANTHER" id="PTHR36115:SF4">
    <property type="entry name" value="MEMBRANE PROTEIN"/>
    <property type="match status" value="1"/>
</dbReference>
<dbReference type="RefSeq" id="WP_379812802.1">
    <property type="nucleotide sequence ID" value="NZ_JBHUDZ010000018.1"/>
</dbReference>
<evidence type="ECO:0000256" key="7">
    <source>
        <dbReference type="SAM" id="Phobius"/>
    </source>
</evidence>
<evidence type="ECO:0000256" key="3">
    <source>
        <dbReference type="ARBA" id="ARBA00022692"/>
    </source>
</evidence>
<evidence type="ECO:0000256" key="4">
    <source>
        <dbReference type="ARBA" id="ARBA00022989"/>
    </source>
</evidence>
<dbReference type="InterPro" id="IPR010432">
    <property type="entry name" value="RDD"/>
</dbReference>
<organism evidence="9 10">
    <name type="scientific">Flavobacterium artemisiae</name>
    <dbReference type="NCBI Taxonomy" id="2126556"/>
    <lineage>
        <taxon>Bacteria</taxon>
        <taxon>Pseudomonadati</taxon>
        <taxon>Bacteroidota</taxon>
        <taxon>Flavobacteriia</taxon>
        <taxon>Flavobacteriales</taxon>
        <taxon>Flavobacteriaceae</taxon>
        <taxon>Flavobacterium</taxon>
    </lineage>
</organism>
<gene>
    <name evidence="9" type="ORF">ACFSC2_20165</name>
</gene>
<evidence type="ECO:0000313" key="9">
    <source>
        <dbReference type="EMBL" id="MFD1605064.1"/>
    </source>
</evidence>
<dbReference type="EMBL" id="JBHUDZ010000018">
    <property type="protein sequence ID" value="MFD1605064.1"/>
    <property type="molecule type" value="Genomic_DNA"/>
</dbReference>
<dbReference type="Proteomes" id="UP001597138">
    <property type="component" value="Unassembled WGS sequence"/>
</dbReference>
<protein>
    <submittedName>
        <fullName evidence="9">RDD family protein</fullName>
    </submittedName>
</protein>
<evidence type="ECO:0000256" key="2">
    <source>
        <dbReference type="ARBA" id="ARBA00022475"/>
    </source>
</evidence>
<keyword evidence="4 7" id="KW-1133">Transmembrane helix</keyword>
<evidence type="ECO:0000259" key="8">
    <source>
        <dbReference type="Pfam" id="PF06271"/>
    </source>
</evidence>
<accession>A0ABW4HHY0</accession>
<proteinExistence type="predicted"/>
<reference evidence="10" key="1">
    <citation type="journal article" date="2019" name="Int. J. Syst. Evol. Microbiol.">
        <title>The Global Catalogue of Microorganisms (GCM) 10K type strain sequencing project: providing services to taxonomists for standard genome sequencing and annotation.</title>
        <authorList>
            <consortium name="The Broad Institute Genomics Platform"/>
            <consortium name="The Broad Institute Genome Sequencing Center for Infectious Disease"/>
            <person name="Wu L."/>
            <person name="Ma J."/>
        </authorList>
    </citation>
    <scope>NUCLEOTIDE SEQUENCE [LARGE SCALE GENOMIC DNA]</scope>
    <source>
        <strain evidence="10">CCUG 70865</strain>
    </source>
</reference>
<dbReference type="PANTHER" id="PTHR36115">
    <property type="entry name" value="PROLINE-RICH ANTIGEN HOMOLOG-RELATED"/>
    <property type="match status" value="1"/>
</dbReference>
<keyword evidence="3 7" id="KW-0812">Transmembrane</keyword>
<feature type="domain" description="RDD" evidence="8">
    <location>
        <begin position="84"/>
        <end position="194"/>
    </location>
</feature>
<feature type="transmembrane region" description="Helical" evidence="7">
    <location>
        <begin position="123"/>
        <end position="146"/>
    </location>
</feature>
<comment type="caution">
    <text evidence="9">The sequence shown here is derived from an EMBL/GenBank/DDBJ whole genome shotgun (WGS) entry which is preliminary data.</text>
</comment>
<comment type="subcellular location">
    <subcellularLocation>
        <location evidence="1">Cell membrane</location>
        <topology evidence="1">Multi-pass membrane protein</topology>
    </subcellularLocation>
</comment>
<feature type="coiled-coil region" evidence="6">
    <location>
        <begin position="33"/>
        <end position="78"/>
    </location>
</feature>
<evidence type="ECO:0000256" key="1">
    <source>
        <dbReference type="ARBA" id="ARBA00004651"/>
    </source>
</evidence>
<evidence type="ECO:0000313" key="10">
    <source>
        <dbReference type="Proteomes" id="UP001597138"/>
    </source>
</evidence>
<dbReference type="InterPro" id="IPR051791">
    <property type="entry name" value="Pra-immunoreactive"/>
</dbReference>
<keyword evidence="2" id="KW-1003">Cell membrane</keyword>
<dbReference type="Pfam" id="PF06271">
    <property type="entry name" value="RDD"/>
    <property type="match status" value="1"/>
</dbReference>